<reference evidence="2 3" key="1">
    <citation type="submission" date="2017-08" db="EMBL/GenBank/DDBJ databases">
        <title>Whole genome sequences of 6 clinical strains closest to Corynebacterium imitans.</title>
        <authorList>
            <person name="Bernier A.-M."/>
            <person name="Burdz T."/>
            <person name="Bernard K."/>
        </authorList>
    </citation>
    <scope>NUCLEOTIDE SEQUENCE [LARGE SCALE GENOMIC DNA]</scope>
    <source>
        <strain evidence="2 3">NML92-0415</strain>
    </source>
</reference>
<dbReference type="Pfam" id="PF10593">
    <property type="entry name" value="Z1"/>
    <property type="match status" value="1"/>
</dbReference>
<dbReference type="InterPro" id="IPR018310">
    <property type="entry name" value="Put_endonuclease_Z1-dom"/>
</dbReference>
<keyword evidence="2" id="KW-0540">Nuclease</keyword>
<dbReference type="RefSeq" id="WP_095555519.1">
    <property type="nucleotide sequence ID" value="NZ_NSGP01000014.1"/>
</dbReference>
<evidence type="ECO:0000313" key="2">
    <source>
        <dbReference type="EMBL" id="PAT09799.1"/>
    </source>
</evidence>
<protein>
    <submittedName>
        <fullName evidence="2">Endonuclease</fullName>
    </submittedName>
</protein>
<dbReference type="InterPro" id="IPR027417">
    <property type="entry name" value="P-loop_NTPase"/>
</dbReference>
<dbReference type="GO" id="GO:0004519">
    <property type="term" value="F:endonuclease activity"/>
    <property type="evidence" value="ECO:0007669"/>
    <property type="project" value="UniProtKB-KW"/>
</dbReference>
<keyword evidence="2" id="KW-0378">Hydrolase</keyword>
<dbReference type="SUPFAM" id="SSF52540">
    <property type="entry name" value="P-loop containing nucleoside triphosphate hydrolases"/>
    <property type="match status" value="1"/>
</dbReference>
<dbReference type="EMBL" id="NSGP01000014">
    <property type="protein sequence ID" value="PAT09799.1"/>
    <property type="molecule type" value="Genomic_DNA"/>
</dbReference>
<dbReference type="Proteomes" id="UP000218041">
    <property type="component" value="Unassembled WGS sequence"/>
</dbReference>
<accession>A0AB36RIH6</accession>
<sequence length="1060" mass="119577">MDFNDLKSVISRLYDSRSLRVRPAIQQGFELLTGTPLSDDQLREYLRKGSDADVQPLVSYITEIANADGATLDPKTGTPPDSAERIAWILEQLGLSAFSEEIDELLVSPEPSVIVDQVFDDWYTPERAAKNANYWTNYKDVLSRNNWDAASIAAVDEQATQVLRRLTDPTKAAYQSSRGLVVGYVQSGKTANFTALAAKAIDAGYRFIIILAGTMNNLREQTQRRMDKELCGKEAVLDGLDYENLTKEEVKYETYFNEDEEWERDWNERGGAFLSHGPRYGEPGFPRIRRVTTSRIDYQRKGTNAIDIERPDKSKPMYDPANLENMKCLVAVVKKNATVLRHFNSDLRRAAGADPEFKNLPVLVIDDESDQASINTRAQKSRGSKEEVERTAVNEQITQILQNCPRAQYVGYTATPFANVFIDPNDPVDLYPRHFVLMLQEPPAYRGARWFHDRAEFADGSEIPTIKNSQSKAFIRDLIDEDSASDEFYDETRRNELQTALDMFVLTGALKKYREAKDPTCSFRHHTMLVHEGVDTAIHQDAAQMLRELWRERGYNLGRPISEMKALFETDLLPVMREERYNPDYPYPERYEELLPFINEAFAEMMVGVTDSSGPVMQVDTEGNDSPNFEAGKVWKVLVGGAKLSRGYTVEGLTVSYFRRKAGSADTLMQTGRWFGFRKGYQDLVRLYAPADLVEMFEAAMHDEEVFRDNIKAFSEFDDDNAPRLTPMKLAPLVRQSLPFLKPTSSSKMFNAYITKQAAAPHPVEFSSIPPREQKEALRQNFENVAIPLLKTMSHTPTSAAFYREEGKWKGEKQHTHGMKDFYCGTMPAQQFIQVLDAMNWNESINYKQNIVQPLIEYLRGLLGRGRHADPSRSDLLEVGILLPKNKQRGDTPETISIPGVPFDVPLVVRKRREGRNDITGTERKDTYVLESIASGNPITVHRQPQVEAMAADGIHVNTDYDPDAEPFDITGEQAHKRAAVLLTLFDDRDPADVKLAKKHGTYAKPDWSKGEIGVAIAVGSPHAAIKGSEGFLEWGVHLAAPEGEEESPIVDVSAVEDAE</sequence>
<feature type="domain" description="Putative endonuclease Z1" evidence="1">
    <location>
        <begin position="496"/>
        <end position="736"/>
    </location>
</feature>
<keyword evidence="2" id="KW-0255">Endonuclease</keyword>
<evidence type="ECO:0000313" key="3">
    <source>
        <dbReference type="Proteomes" id="UP000218041"/>
    </source>
</evidence>
<comment type="caution">
    <text evidence="2">The sequence shown here is derived from an EMBL/GenBank/DDBJ whole genome shotgun (WGS) entry which is preliminary data.</text>
</comment>
<organism evidence="2 3">
    <name type="scientific">Corynebacterium hadale</name>
    <dbReference type="NCBI Taxonomy" id="2026255"/>
    <lineage>
        <taxon>Bacteria</taxon>
        <taxon>Bacillati</taxon>
        <taxon>Actinomycetota</taxon>
        <taxon>Actinomycetes</taxon>
        <taxon>Mycobacteriales</taxon>
        <taxon>Corynebacteriaceae</taxon>
        <taxon>Corynebacterium</taxon>
    </lineage>
</organism>
<gene>
    <name evidence="2" type="ORF">CKJ80_09465</name>
</gene>
<evidence type="ECO:0000259" key="1">
    <source>
        <dbReference type="Pfam" id="PF10593"/>
    </source>
</evidence>
<name>A0AB36RIH6_9CORY</name>
<proteinExistence type="predicted"/>
<dbReference type="AlphaFoldDB" id="A0AB36RIH6"/>